<name>A0A7W6GD01_9HYPH</name>
<keyword evidence="2" id="KW-1185">Reference proteome</keyword>
<dbReference type="Proteomes" id="UP000582090">
    <property type="component" value="Unassembled WGS sequence"/>
</dbReference>
<accession>A0A7W6GD01</accession>
<dbReference type="EMBL" id="JACIDW010000050">
    <property type="protein sequence ID" value="MBB3967373.1"/>
    <property type="molecule type" value="Genomic_DNA"/>
</dbReference>
<organism evidence="1 2">
    <name type="scientific">Rhizobium metallidurans</name>
    <dbReference type="NCBI Taxonomy" id="1265931"/>
    <lineage>
        <taxon>Bacteria</taxon>
        <taxon>Pseudomonadati</taxon>
        <taxon>Pseudomonadota</taxon>
        <taxon>Alphaproteobacteria</taxon>
        <taxon>Hyphomicrobiales</taxon>
        <taxon>Rhizobiaceae</taxon>
        <taxon>Rhizobium/Agrobacterium group</taxon>
        <taxon>Rhizobium</taxon>
    </lineage>
</organism>
<evidence type="ECO:0000313" key="1">
    <source>
        <dbReference type="EMBL" id="MBB3967373.1"/>
    </source>
</evidence>
<protein>
    <submittedName>
        <fullName evidence="1">Uncharacterized protein</fullName>
    </submittedName>
</protein>
<gene>
    <name evidence="1" type="ORF">GGQ67_005073</name>
</gene>
<dbReference type="AlphaFoldDB" id="A0A7W6GD01"/>
<evidence type="ECO:0000313" key="2">
    <source>
        <dbReference type="Proteomes" id="UP000582090"/>
    </source>
</evidence>
<sequence>MSIESPKQQSKLVYVAADATPTDIWKAMCEAARLGPADRAALKRLLASQETRR</sequence>
<dbReference type="RefSeq" id="WP_183902780.1">
    <property type="nucleotide sequence ID" value="NZ_JACIDW010000050.1"/>
</dbReference>
<comment type="caution">
    <text evidence="1">The sequence shown here is derived from an EMBL/GenBank/DDBJ whole genome shotgun (WGS) entry which is preliminary data.</text>
</comment>
<reference evidence="1 2" key="1">
    <citation type="submission" date="2020-08" db="EMBL/GenBank/DDBJ databases">
        <title>Genomic Encyclopedia of Type Strains, Phase IV (KMG-IV): sequencing the most valuable type-strain genomes for metagenomic binning, comparative biology and taxonomic classification.</title>
        <authorList>
            <person name="Goeker M."/>
        </authorList>
    </citation>
    <scope>NUCLEOTIDE SEQUENCE [LARGE SCALE GENOMIC DNA]</scope>
    <source>
        <strain evidence="1 2">DSM 26575</strain>
    </source>
</reference>
<proteinExistence type="predicted"/>